<comment type="caution">
    <text evidence="2">The sequence shown here is derived from an EMBL/GenBank/DDBJ whole genome shotgun (WGS) entry which is preliminary data.</text>
</comment>
<evidence type="ECO:0000313" key="3">
    <source>
        <dbReference type="Proteomes" id="UP000076858"/>
    </source>
</evidence>
<keyword evidence="3" id="KW-1185">Reference proteome</keyword>
<evidence type="ECO:0000256" key="1">
    <source>
        <dbReference type="SAM" id="Phobius"/>
    </source>
</evidence>
<accession>A0A162RE10</accession>
<protein>
    <submittedName>
        <fullName evidence="2">Uncharacterized protein</fullName>
    </submittedName>
</protein>
<reference evidence="2 3" key="1">
    <citation type="submission" date="2016-03" db="EMBL/GenBank/DDBJ databases">
        <title>EvidentialGene: Evidence-directed Construction of Genes on Genomes.</title>
        <authorList>
            <person name="Gilbert D.G."/>
            <person name="Choi J.-H."/>
            <person name="Mockaitis K."/>
            <person name="Colbourne J."/>
            <person name="Pfrender M."/>
        </authorList>
    </citation>
    <scope>NUCLEOTIDE SEQUENCE [LARGE SCALE GENOMIC DNA]</scope>
    <source>
        <strain evidence="2 3">Xinb3</strain>
        <tissue evidence="2">Complete organism</tissue>
    </source>
</reference>
<evidence type="ECO:0000313" key="2">
    <source>
        <dbReference type="EMBL" id="KZS20436.1"/>
    </source>
</evidence>
<keyword evidence="1" id="KW-0472">Membrane</keyword>
<gene>
    <name evidence="2" type="ORF">APZ42_012819</name>
</gene>
<dbReference type="EMBL" id="LRGB01000190">
    <property type="protein sequence ID" value="KZS20436.1"/>
    <property type="molecule type" value="Genomic_DNA"/>
</dbReference>
<organism evidence="2 3">
    <name type="scientific">Daphnia magna</name>
    <dbReference type="NCBI Taxonomy" id="35525"/>
    <lineage>
        <taxon>Eukaryota</taxon>
        <taxon>Metazoa</taxon>
        <taxon>Ecdysozoa</taxon>
        <taxon>Arthropoda</taxon>
        <taxon>Crustacea</taxon>
        <taxon>Branchiopoda</taxon>
        <taxon>Diplostraca</taxon>
        <taxon>Cladocera</taxon>
        <taxon>Anomopoda</taxon>
        <taxon>Daphniidae</taxon>
        <taxon>Daphnia</taxon>
    </lineage>
</organism>
<keyword evidence="1" id="KW-1133">Transmembrane helix</keyword>
<dbReference type="AlphaFoldDB" id="A0A162RE10"/>
<name>A0A162RE10_9CRUS</name>
<sequence length="112" mass="13248">MTRTGLRVRHSELPLYVPIVERRKKNRWVLRIRSRFGELENNISCAGTRKSCNFVYILFREKVMISILAMFVFCTFDLTFKSKLRLSKSRGRPTSERFPNRKIDTETGLLAF</sequence>
<feature type="transmembrane region" description="Helical" evidence="1">
    <location>
        <begin position="63"/>
        <end position="80"/>
    </location>
</feature>
<proteinExistence type="predicted"/>
<dbReference type="Proteomes" id="UP000076858">
    <property type="component" value="Unassembled WGS sequence"/>
</dbReference>
<keyword evidence="1" id="KW-0812">Transmembrane</keyword>